<evidence type="ECO:0000313" key="3">
    <source>
        <dbReference type="Proteomes" id="UP000326759"/>
    </source>
</evidence>
<feature type="non-terminal residue" evidence="2">
    <location>
        <position position="125"/>
    </location>
</feature>
<keyword evidence="3" id="KW-1185">Reference proteome</keyword>
<evidence type="ECO:0000256" key="1">
    <source>
        <dbReference type="SAM" id="MobiDB-lite"/>
    </source>
</evidence>
<feature type="compositionally biased region" description="Basic and acidic residues" evidence="1">
    <location>
        <begin position="95"/>
        <end position="106"/>
    </location>
</feature>
<protein>
    <submittedName>
        <fullName evidence="2">Uncharacterized protein</fullName>
    </submittedName>
</protein>
<accession>A0A5N5SKT6</accession>
<dbReference type="EMBL" id="SEYY01024218">
    <property type="protein sequence ID" value="KAB7494300.1"/>
    <property type="molecule type" value="Genomic_DNA"/>
</dbReference>
<dbReference type="AlphaFoldDB" id="A0A5N5SKT6"/>
<dbReference type="Proteomes" id="UP000326759">
    <property type="component" value="Unassembled WGS sequence"/>
</dbReference>
<name>A0A5N5SKT6_9CRUS</name>
<feature type="non-terminal residue" evidence="2">
    <location>
        <position position="1"/>
    </location>
</feature>
<comment type="caution">
    <text evidence="2">The sequence shown here is derived from an EMBL/GenBank/DDBJ whole genome shotgun (WGS) entry which is preliminary data.</text>
</comment>
<reference evidence="2 3" key="1">
    <citation type="journal article" date="2019" name="PLoS Biol.">
        <title>Sex chromosomes control vertical transmission of feminizing Wolbachia symbionts in an isopod.</title>
        <authorList>
            <person name="Becking T."/>
            <person name="Chebbi M.A."/>
            <person name="Giraud I."/>
            <person name="Moumen B."/>
            <person name="Laverre T."/>
            <person name="Caubet Y."/>
            <person name="Peccoud J."/>
            <person name="Gilbert C."/>
            <person name="Cordaux R."/>
        </authorList>
    </citation>
    <scope>NUCLEOTIDE SEQUENCE [LARGE SCALE GENOMIC DNA]</scope>
    <source>
        <strain evidence="2">ANa2</strain>
        <tissue evidence="2">Whole body excluding digestive tract and cuticle</tissue>
    </source>
</reference>
<gene>
    <name evidence="2" type="ORF">Anas_03913</name>
</gene>
<organism evidence="2 3">
    <name type="scientific">Armadillidium nasatum</name>
    <dbReference type="NCBI Taxonomy" id="96803"/>
    <lineage>
        <taxon>Eukaryota</taxon>
        <taxon>Metazoa</taxon>
        <taxon>Ecdysozoa</taxon>
        <taxon>Arthropoda</taxon>
        <taxon>Crustacea</taxon>
        <taxon>Multicrustacea</taxon>
        <taxon>Malacostraca</taxon>
        <taxon>Eumalacostraca</taxon>
        <taxon>Peracarida</taxon>
        <taxon>Isopoda</taxon>
        <taxon>Oniscidea</taxon>
        <taxon>Crinocheta</taxon>
        <taxon>Armadillidiidae</taxon>
        <taxon>Armadillidium</taxon>
    </lineage>
</organism>
<feature type="compositionally biased region" description="Acidic residues" evidence="1">
    <location>
        <begin position="84"/>
        <end position="94"/>
    </location>
</feature>
<proteinExistence type="predicted"/>
<sequence length="125" mass="14846">KDVENLKENYPSLIRKCFHLKIKKWSENTLKEIASQIVTISDVSQNIIDRVLQFLPLVHQSLTYGFKIFKRDDSEKKELYSVIEEGEEEEDEEGERERDKDIHGIENEGMSPPPFFFLPWTLKRF</sequence>
<feature type="region of interest" description="Disordered" evidence="1">
    <location>
        <begin position="82"/>
        <end position="112"/>
    </location>
</feature>
<evidence type="ECO:0000313" key="2">
    <source>
        <dbReference type="EMBL" id="KAB7494300.1"/>
    </source>
</evidence>